<dbReference type="InterPro" id="IPR002156">
    <property type="entry name" value="RNaseH_domain"/>
</dbReference>
<dbReference type="GO" id="GO:0003676">
    <property type="term" value="F:nucleic acid binding"/>
    <property type="evidence" value="ECO:0007669"/>
    <property type="project" value="InterPro"/>
</dbReference>
<dbReference type="InterPro" id="IPR012337">
    <property type="entry name" value="RNaseH-like_sf"/>
</dbReference>
<dbReference type="InterPro" id="IPR050092">
    <property type="entry name" value="RNase_H"/>
</dbReference>
<dbReference type="OrthoDB" id="90239at2759"/>
<feature type="domain" description="RNase H type-1" evidence="8">
    <location>
        <begin position="9"/>
        <end position="157"/>
    </location>
</feature>
<dbReference type="GO" id="GO:0046872">
    <property type="term" value="F:metal ion binding"/>
    <property type="evidence" value="ECO:0007669"/>
    <property type="project" value="UniProtKB-KW"/>
</dbReference>
<sequence length="167" mass="19060">MNQGYRRNRLTVDIVFTDGACPGNGQRGASAGWGFFWPKSGVEGCGRVPGQQSNNRAELYAVYRALQVALDQDHPPDVVIVKTDSDLLIKTMTDYIYRWQRNNWQTTNRTPVKNRDVVEWIDDLQNEFNEVIYEYVPAHSGIVPNEVADSLARDGARMPYNCENIQY</sequence>
<evidence type="ECO:0000256" key="7">
    <source>
        <dbReference type="ARBA" id="ARBA00022801"/>
    </source>
</evidence>
<dbReference type="Gene3D" id="3.30.420.10">
    <property type="entry name" value="Ribonuclease H-like superfamily/Ribonuclease H"/>
    <property type="match status" value="1"/>
</dbReference>
<organism evidence="9 10">
    <name type="scientific">Caenorhabditis angaria</name>
    <dbReference type="NCBI Taxonomy" id="860376"/>
    <lineage>
        <taxon>Eukaryota</taxon>
        <taxon>Metazoa</taxon>
        <taxon>Ecdysozoa</taxon>
        <taxon>Nematoda</taxon>
        <taxon>Chromadorea</taxon>
        <taxon>Rhabditida</taxon>
        <taxon>Rhabditina</taxon>
        <taxon>Rhabditomorpha</taxon>
        <taxon>Rhabditoidea</taxon>
        <taxon>Rhabditidae</taxon>
        <taxon>Peloderinae</taxon>
        <taxon>Caenorhabditis</taxon>
    </lineage>
</organism>
<name>A0A9P1IHX2_9PELO</name>
<evidence type="ECO:0000259" key="8">
    <source>
        <dbReference type="PROSITE" id="PS50879"/>
    </source>
</evidence>
<comment type="similarity">
    <text evidence="2">Belongs to the RNase H family.</text>
</comment>
<keyword evidence="7" id="KW-0378">Hydrolase</keyword>
<dbReference type="InterPro" id="IPR036397">
    <property type="entry name" value="RNaseH_sf"/>
</dbReference>
<comment type="catalytic activity">
    <reaction evidence="1">
        <text>Endonucleolytic cleavage to 5'-phosphomonoester.</text>
        <dbReference type="EC" id="3.1.26.4"/>
    </reaction>
</comment>
<dbReference type="SUPFAM" id="SSF53098">
    <property type="entry name" value="Ribonuclease H-like"/>
    <property type="match status" value="1"/>
</dbReference>
<reference evidence="9" key="1">
    <citation type="submission" date="2022-11" db="EMBL/GenBank/DDBJ databases">
        <authorList>
            <person name="Kikuchi T."/>
        </authorList>
    </citation>
    <scope>NUCLEOTIDE SEQUENCE</scope>
    <source>
        <strain evidence="9">PS1010</strain>
    </source>
</reference>
<gene>
    <name evidence="9" type="ORF">CAMP_LOCUS8406</name>
</gene>
<keyword evidence="4" id="KW-0540">Nuclease</keyword>
<dbReference type="CDD" id="cd09280">
    <property type="entry name" value="RNase_HI_eukaryote_like"/>
    <property type="match status" value="1"/>
</dbReference>
<evidence type="ECO:0000313" key="10">
    <source>
        <dbReference type="Proteomes" id="UP001152747"/>
    </source>
</evidence>
<keyword evidence="5" id="KW-0479">Metal-binding</keyword>
<accession>A0A9P1IHX2</accession>
<dbReference type="GO" id="GO:0043137">
    <property type="term" value="P:DNA replication, removal of RNA primer"/>
    <property type="evidence" value="ECO:0007669"/>
    <property type="project" value="TreeGrafter"/>
</dbReference>
<dbReference type="Pfam" id="PF00075">
    <property type="entry name" value="RNase_H"/>
    <property type="match status" value="1"/>
</dbReference>
<dbReference type="Proteomes" id="UP001152747">
    <property type="component" value="Unassembled WGS sequence"/>
</dbReference>
<keyword evidence="10" id="KW-1185">Reference proteome</keyword>
<evidence type="ECO:0000256" key="3">
    <source>
        <dbReference type="ARBA" id="ARBA00012180"/>
    </source>
</evidence>
<dbReference type="GO" id="GO:0004523">
    <property type="term" value="F:RNA-DNA hybrid ribonuclease activity"/>
    <property type="evidence" value="ECO:0007669"/>
    <property type="project" value="UniProtKB-EC"/>
</dbReference>
<keyword evidence="6" id="KW-0255">Endonuclease</keyword>
<dbReference type="EC" id="3.1.26.4" evidence="3"/>
<evidence type="ECO:0000256" key="2">
    <source>
        <dbReference type="ARBA" id="ARBA00005300"/>
    </source>
</evidence>
<evidence type="ECO:0000256" key="1">
    <source>
        <dbReference type="ARBA" id="ARBA00000077"/>
    </source>
</evidence>
<evidence type="ECO:0000256" key="6">
    <source>
        <dbReference type="ARBA" id="ARBA00022759"/>
    </source>
</evidence>
<evidence type="ECO:0000256" key="4">
    <source>
        <dbReference type="ARBA" id="ARBA00022722"/>
    </source>
</evidence>
<evidence type="ECO:0000256" key="5">
    <source>
        <dbReference type="ARBA" id="ARBA00022723"/>
    </source>
</evidence>
<dbReference type="PANTHER" id="PTHR10642:SF26">
    <property type="entry name" value="RIBONUCLEASE H1"/>
    <property type="match status" value="1"/>
</dbReference>
<comment type="caution">
    <text evidence="9">The sequence shown here is derived from an EMBL/GenBank/DDBJ whole genome shotgun (WGS) entry which is preliminary data.</text>
</comment>
<evidence type="ECO:0000313" key="9">
    <source>
        <dbReference type="EMBL" id="CAI5445769.1"/>
    </source>
</evidence>
<dbReference type="AlphaFoldDB" id="A0A9P1IHX2"/>
<dbReference type="EMBL" id="CANHGI010000003">
    <property type="protein sequence ID" value="CAI5445769.1"/>
    <property type="molecule type" value="Genomic_DNA"/>
</dbReference>
<dbReference type="PROSITE" id="PS50879">
    <property type="entry name" value="RNASE_H_1"/>
    <property type="match status" value="1"/>
</dbReference>
<dbReference type="PANTHER" id="PTHR10642">
    <property type="entry name" value="RIBONUCLEASE H1"/>
    <property type="match status" value="1"/>
</dbReference>
<protein>
    <recommendedName>
        <fullName evidence="3">ribonuclease H</fullName>
        <ecNumber evidence="3">3.1.26.4</ecNumber>
    </recommendedName>
</protein>
<proteinExistence type="inferred from homology"/>